<dbReference type="AlphaFoldDB" id="A0A3P8XIR9"/>
<evidence type="ECO:0000256" key="9">
    <source>
        <dbReference type="ARBA" id="ARBA00023015"/>
    </source>
</evidence>
<evidence type="ECO:0000256" key="5">
    <source>
        <dbReference type="ARBA" id="ARBA00022723"/>
    </source>
</evidence>
<reference evidence="21" key="1">
    <citation type="journal article" date="2014" name="PLoS ONE">
        <title>The genome and linkage map of the northern pike (Esox lucius): conserved synteny revealed between the salmonid sister group and the Neoteleostei.</title>
        <authorList>
            <person name="Rondeau E.B."/>
            <person name="Minkley D.R."/>
            <person name="Leong J.S."/>
            <person name="Messmer A.M."/>
            <person name="Jantzen J.R."/>
            <person name="von Schalburg K.R."/>
            <person name="Lemon C."/>
            <person name="Bird N.H."/>
            <person name="Koop B.F."/>
        </authorList>
    </citation>
    <scope>NUCLEOTIDE SEQUENCE</scope>
</reference>
<keyword evidence="10 18" id="KW-0175">Coiled coil</keyword>
<dbReference type="PANTHER" id="PTHR31882:SF6">
    <property type="entry name" value="TNFAIP3-INTERACTING PROTEIN 2"/>
    <property type="match status" value="1"/>
</dbReference>
<evidence type="ECO:0000256" key="11">
    <source>
        <dbReference type="ARBA" id="ARBA00023163"/>
    </source>
</evidence>
<keyword evidence="11" id="KW-0804">Transcription</keyword>
<keyword evidence="21" id="KW-1185">Reference proteome</keyword>
<dbReference type="Proteomes" id="UP000265140">
    <property type="component" value="Chromosome 25"/>
</dbReference>
<evidence type="ECO:0000256" key="13">
    <source>
        <dbReference type="ARBA" id="ARBA00055998"/>
    </source>
</evidence>
<feature type="domain" description="CCHC NOA-type" evidence="19">
    <location>
        <begin position="456"/>
        <end position="488"/>
    </location>
</feature>
<dbReference type="GeneID" id="105027216"/>
<dbReference type="GO" id="GO:0006915">
    <property type="term" value="P:apoptotic process"/>
    <property type="evidence" value="ECO:0007669"/>
    <property type="project" value="UniProtKB-KW"/>
</dbReference>
<evidence type="ECO:0000256" key="3">
    <source>
        <dbReference type="ARBA" id="ARBA00022553"/>
    </source>
</evidence>
<evidence type="ECO:0000313" key="21">
    <source>
        <dbReference type="Proteomes" id="UP000265140"/>
    </source>
</evidence>
<evidence type="ECO:0000256" key="14">
    <source>
        <dbReference type="ARBA" id="ARBA00063508"/>
    </source>
</evidence>
<dbReference type="InterPro" id="IPR022008">
    <property type="entry name" value="EABR"/>
</dbReference>
<keyword evidence="3" id="KW-0597">Phosphoprotein</keyword>
<evidence type="ECO:0000256" key="17">
    <source>
        <dbReference type="PROSITE-ProRule" id="PRU01142"/>
    </source>
</evidence>
<proteinExistence type="predicted"/>
<dbReference type="OrthoDB" id="6066489at2759"/>
<dbReference type="OMA" id="INDCAEA"/>
<dbReference type="InterPro" id="IPR034735">
    <property type="entry name" value="NEMO_ZF"/>
</dbReference>
<reference evidence="20" key="3">
    <citation type="submission" date="2025-08" db="UniProtKB">
        <authorList>
            <consortium name="Ensembl"/>
        </authorList>
    </citation>
    <scope>IDENTIFICATION</scope>
</reference>
<name>A0A3P8XIR9_ESOLU</name>
<evidence type="ECO:0000313" key="20">
    <source>
        <dbReference type="Ensembl" id="ENSELUP00000003063.2"/>
    </source>
</evidence>
<evidence type="ECO:0000256" key="10">
    <source>
        <dbReference type="ARBA" id="ARBA00023054"/>
    </source>
</evidence>
<evidence type="ECO:0000256" key="12">
    <source>
        <dbReference type="ARBA" id="ARBA00023198"/>
    </source>
</evidence>
<dbReference type="GeneTree" id="ENSGT00510000046908"/>
<reference evidence="20" key="2">
    <citation type="submission" date="2020-02" db="EMBL/GenBank/DDBJ databases">
        <title>Esox lucius (northern pike) genome, fEsoLuc1, primary haplotype.</title>
        <authorList>
            <person name="Myers G."/>
            <person name="Karagic N."/>
            <person name="Meyer A."/>
            <person name="Pippel M."/>
            <person name="Reichard M."/>
            <person name="Winkler S."/>
            <person name="Tracey A."/>
            <person name="Sims Y."/>
            <person name="Howe K."/>
            <person name="Rhie A."/>
            <person name="Formenti G."/>
            <person name="Durbin R."/>
            <person name="Fedrigo O."/>
            <person name="Jarvis E.D."/>
        </authorList>
    </citation>
    <scope>NUCLEOTIDE SEQUENCE [LARGE SCALE GENOMIC DNA]</scope>
</reference>
<feature type="coiled-coil region" evidence="18">
    <location>
        <begin position="95"/>
        <end position="129"/>
    </location>
</feature>
<evidence type="ECO:0000256" key="6">
    <source>
        <dbReference type="ARBA" id="ARBA00022771"/>
    </source>
</evidence>
<feature type="coiled-coil region" evidence="18">
    <location>
        <begin position="322"/>
        <end position="395"/>
    </location>
</feature>
<keyword evidence="2" id="KW-0963">Cytoplasm</keyword>
<accession>A0A3P8XIR9</accession>
<reference evidence="20" key="4">
    <citation type="submission" date="2025-09" db="UniProtKB">
        <authorList>
            <consortium name="Ensembl"/>
        </authorList>
    </citation>
    <scope>IDENTIFICATION</scope>
</reference>
<evidence type="ECO:0000256" key="18">
    <source>
        <dbReference type="SAM" id="Coils"/>
    </source>
</evidence>
<dbReference type="GO" id="GO:0071222">
    <property type="term" value="P:cellular response to lipopolysaccharide"/>
    <property type="evidence" value="ECO:0007669"/>
    <property type="project" value="TreeGrafter"/>
</dbReference>
<dbReference type="GO" id="GO:0006954">
    <property type="term" value="P:inflammatory response"/>
    <property type="evidence" value="ECO:0007669"/>
    <property type="project" value="UniProtKB-KW"/>
</dbReference>
<comment type="subunit">
    <text evidence="14">Interacts with STK11/LKB1, TNFAIP3, IKBKG, NFKB1, MAP3K8, TEK, RIPK1, CHUK, IKBKB and SMARCD1. Interacts with polyubiquitin.</text>
</comment>
<evidence type="ECO:0000256" key="2">
    <source>
        <dbReference type="ARBA" id="ARBA00022490"/>
    </source>
</evidence>
<dbReference type="RefSeq" id="XP_012996157.2">
    <property type="nucleotide sequence ID" value="XM_013140703.4"/>
</dbReference>
<dbReference type="FunCoup" id="A0A3P8XIR9">
    <property type="interactions" value="1014"/>
</dbReference>
<dbReference type="GO" id="GO:0034138">
    <property type="term" value="P:toll-like receptor 3 signaling pathway"/>
    <property type="evidence" value="ECO:0007669"/>
    <property type="project" value="TreeGrafter"/>
</dbReference>
<evidence type="ECO:0000256" key="16">
    <source>
        <dbReference type="ARBA" id="ARBA00079469"/>
    </source>
</evidence>
<dbReference type="InParanoid" id="A0A3P8XIR9"/>
<evidence type="ECO:0000256" key="1">
    <source>
        <dbReference type="ARBA" id="ARBA00004496"/>
    </source>
</evidence>
<keyword evidence="12" id="KW-0395">Inflammatory response</keyword>
<dbReference type="Gene3D" id="1.20.5.990">
    <property type="entry name" value="Nemo cc2-lz domain - 1d5 darpin complex"/>
    <property type="match status" value="1"/>
</dbReference>
<dbReference type="Pfam" id="PF12180">
    <property type="entry name" value="EABR"/>
    <property type="match status" value="1"/>
</dbReference>
<gene>
    <name evidence="20" type="primary">TNIP2</name>
</gene>
<dbReference type="GO" id="GO:0070530">
    <property type="term" value="F:K63-linked polyubiquitin modification-dependent protein binding"/>
    <property type="evidence" value="ECO:0007669"/>
    <property type="project" value="InterPro"/>
</dbReference>
<keyword evidence="4" id="KW-0053">Apoptosis</keyword>
<dbReference type="GO" id="GO:0034134">
    <property type="term" value="P:toll-like receptor 2 signaling pathway"/>
    <property type="evidence" value="ECO:0007669"/>
    <property type="project" value="TreeGrafter"/>
</dbReference>
<dbReference type="GO" id="GO:0008270">
    <property type="term" value="F:zinc ion binding"/>
    <property type="evidence" value="ECO:0007669"/>
    <property type="project" value="UniProtKB-KW"/>
</dbReference>
<keyword evidence="6 17" id="KW-0863">Zinc-finger</keyword>
<evidence type="ECO:0000256" key="8">
    <source>
        <dbReference type="ARBA" id="ARBA00022843"/>
    </source>
</evidence>
<comment type="subcellular location">
    <subcellularLocation>
        <location evidence="1">Cytoplasm</location>
    </subcellularLocation>
</comment>
<evidence type="ECO:0000256" key="4">
    <source>
        <dbReference type="ARBA" id="ARBA00022703"/>
    </source>
</evidence>
<dbReference type="FunFam" id="1.20.5.990:FF:000005">
    <property type="entry name" value="TNFAIP3 interacting protein 2"/>
    <property type="match status" value="1"/>
</dbReference>
<evidence type="ECO:0000256" key="15">
    <source>
        <dbReference type="ARBA" id="ARBA00073020"/>
    </source>
</evidence>
<evidence type="ECO:0000259" key="19">
    <source>
        <dbReference type="PROSITE" id="PS51801"/>
    </source>
</evidence>
<evidence type="ECO:0000256" key="7">
    <source>
        <dbReference type="ARBA" id="ARBA00022833"/>
    </source>
</evidence>
<dbReference type="Ensembl" id="ENSELUT00000014642.3">
    <property type="protein sequence ID" value="ENSELUP00000003063.2"/>
    <property type="gene ID" value="ENSELUG00000004362.3"/>
</dbReference>
<keyword evidence="8" id="KW-0832">Ubl conjugation</keyword>
<keyword evidence="5" id="KW-0479">Metal-binding</keyword>
<keyword evidence="9" id="KW-0805">Transcription regulation</keyword>
<dbReference type="GO" id="GO:0006357">
    <property type="term" value="P:regulation of transcription by RNA polymerase II"/>
    <property type="evidence" value="ECO:0007669"/>
    <property type="project" value="TreeGrafter"/>
</dbReference>
<dbReference type="PANTHER" id="PTHR31882">
    <property type="entry name" value="TNFAIP3-INTERACTING PROTEIN COILED COIL FAMILY MEMBER"/>
    <property type="match status" value="1"/>
</dbReference>
<dbReference type="GO" id="GO:0005737">
    <property type="term" value="C:cytoplasm"/>
    <property type="evidence" value="ECO:0007669"/>
    <property type="project" value="UniProtKB-SubCell"/>
</dbReference>
<dbReference type="GO" id="GO:0043123">
    <property type="term" value="P:positive regulation of canonical NF-kappaB signal transduction"/>
    <property type="evidence" value="ECO:0007669"/>
    <property type="project" value="TreeGrafter"/>
</dbReference>
<protein>
    <recommendedName>
        <fullName evidence="15">TNFAIP3-interacting protein 2</fullName>
    </recommendedName>
    <alternativeName>
        <fullName evidence="16">A20-binding inhibitor of NF-kappa-B activation 2</fullName>
    </alternativeName>
</protein>
<organism evidence="20 21">
    <name type="scientific">Esox lucius</name>
    <name type="common">Northern pike</name>
    <dbReference type="NCBI Taxonomy" id="8010"/>
    <lineage>
        <taxon>Eukaryota</taxon>
        <taxon>Metazoa</taxon>
        <taxon>Chordata</taxon>
        <taxon>Craniata</taxon>
        <taxon>Vertebrata</taxon>
        <taxon>Euteleostomi</taxon>
        <taxon>Actinopterygii</taxon>
        <taxon>Neopterygii</taxon>
        <taxon>Teleostei</taxon>
        <taxon>Protacanthopterygii</taxon>
        <taxon>Esociformes</taxon>
        <taxon>Esocidae</taxon>
        <taxon>Esox</taxon>
    </lineage>
</organism>
<comment type="function">
    <text evidence="13">Inhibits NF-kappa-B activation by blocking the interaction of RIPK1 with its downstream effector NEMO/IKBKG. Forms a ternary complex with NFKB1 and MAP3K8 but appears to function upstream of MAP3K8 in the TLR4 signaling pathway that regulates MAP3K8 activation. Involved in activation of the MEK/ERK signaling pathway during innate immune response; this function seems to be stimulus- and cell type specific. Required for stability of MAP3K8. Involved in regulation of apoptosis in endothelial cells; promotes TEK agonist-stimulated endothelial survival. May act as transcriptional coactivator when translocated to the nucleus. Enhances CHUK-mediated NF-kappa-B activation involving NF-kappa-B p50-p65 and p50-c-Rel complexes.</text>
</comment>
<keyword evidence="7" id="KW-0862">Zinc</keyword>
<dbReference type="Bgee" id="ENSELUG00000004362">
    <property type="expression patterns" value="Expressed in head kidney and 14 other cell types or tissues"/>
</dbReference>
<dbReference type="PROSITE" id="PS51801">
    <property type="entry name" value="ZF_CCHC_NOA"/>
    <property type="match status" value="1"/>
</dbReference>
<sequence>MDVNLDNDALKAKIRSCNTLNTFYHETQLEIDTLSKKICKRDNLIADLKSRLGKYENTCINVEGYDPVVIGPSKSLLESLCKEICKLKQKWKDTETNATQQAELCQQQIQRLQQDLREKEREIESVTRRPDHEKDQEIQKLRSALAERDRVQATRAVLCSSLAEEADQLRGQLGATVRVCQELLARLERANKGGETVTEEVEMQKKAKEMLDFSEAERVESLVSKLQEENHLLKQRVAYVEGLNSKWQKYDLSREEYVRGLCQRLKESSALMTSSSPAPGVGTAVRPRHIQEPGNCLGMVPGFASANTGLLQQEIVRLNGLLEEKIKDSRKLGRELEESRRRHQDRIQTLEQQVLIYTDDFKSERRDRERAHGRIQDLQEEVSRLQEQLHAQAKIPARDATSACRLRHRISPHSRPDSAEPVIRNIAEPPAAKRQSVNLAGAPAAALATGPAWTVRQGLSELQCPRCLTTYDDAHTAEYLNHCEECAKL</sequence>